<feature type="domain" description="FANCL UBC-like" evidence="10">
    <location>
        <begin position="116"/>
        <end position="211"/>
    </location>
</feature>
<evidence type="ECO:0000259" key="8">
    <source>
        <dbReference type="Pfam" id="PF09765"/>
    </source>
</evidence>
<dbReference type="GO" id="GO:0015031">
    <property type="term" value="P:protein transport"/>
    <property type="evidence" value="ECO:0007669"/>
    <property type="project" value="UniProtKB-KW"/>
</dbReference>
<dbReference type="InterPro" id="IPR026850">
    <property type="entry name" value="FANCL_C"/>
</dbReference>
<dbReference type="CDD" id="cd01861">
    <property type="entry name" value="Rab6"/>
    <property type="match status" value="1"/>
</dbReference>
<evidence type="ECO:0000256" key="7">
    <source>
        <dbReference type="ARBA" id="ARBA00023289"/>
    </source>
</evidence>
<dbReference type="InterPro" id="IPR005225">
    <property type="entry name" value="Small_GTP-bd"/>
</dbReference>
<accession>D3B1L2</accession>
<keyword evidence="5" id="KW-0342">GTP-binding</keyword>
<proteinExistence type="inferred from homology"/>
<keyword evidence="4" id="KW-0653">Protein transport</keyword>
<keyword evidence="2" id="KW-0813">Transport</keyword>
<reference evidence="11 12" key="1">
    <citation type="journal article" date="2011" name="Genome Res.">
        <title>Phylogeny-wide analysis of social amoeba genomes highlights ancient origins for complex intercellular communication.</title>
        <authorList>
            <person name="Heidel A.J."/>
            <person name="Lawal H.M."/>
            <person name="Felder M."/>
            <person name="Schilde C."/>
            <person name="Helps N.R."/>
            <person name="Tunggal B."/>
            <person name="Rivero F."/>
            <person name="John U."/>
            <person name="Schleicher M."/>
            <person name="Eichinger L."/>
            <person name="Platzer M."/>
            <person name="Noegel A.A."/>
            <person name="Schaap P."/>
            <person name="Gloeckner G."/>
        </authorList>
    </citation>
    <scope>NUCLEOTIDE SEQUENCE [LARGE SCALE GENOMIC DNA]</scope>
    <source>
        <strain evidence="12">ATCC 26659 / Pp 5 / PN500</strain>
    </source>
</reference>
<dbReference type="PANTHER" id="PTHR47977">
    <property type="entry name" value="RAS-RELATED PROTEIN RAB"/>
    <property type="match status" value="1"/>
</dbReference>
<dbReference type="Pfam" id="PF18891">
    <property type="entry name" value="FANCL_d3"/>
    <property type="match status" value="1"/>
</dbReference>
<dbReference type="PRINTS" id="PR00449">
    <property type="entry name" value="RASTRNSFRMNG"/>
</dbReference>
<evidence type="ECO:0000313" key="12">
    <source>
        <dbReference type="Proteomes" id="UP000001396"/>
    </source>
</evidence>
<evidence type="ECO:0000259" key="9">
    <source>
        <dbReference type="Pfam" id="PF11793"/>
    </source>
</evidence>
<evidence type="ECO:0000256" key="5">
    <source>
        <dbReference type="ARBA" id="ARBA00023134"/>
    </source>
</evidence>
<keyword evidence="3" id="KW-0547">Nucleotide-binding</keyword>
<dbReference type="SMART" id="SM00176">
    <property type="entry name" value="RAN"/>
    <property type="match status" value="1"/>
</dbReference>
<dbReference type="InterPro" id="IPR050227">
    <property type="entry name" value="Rab"/>
</dbReference>
<dbReference type="PROSITE" id="PS51421">
    <property type="entry name" value="RAS"/>
    <property type="match status" value="1"/>
</dbReference>
<evidence type="ECO:0000256" key="3">
    <source>
        <dbReference type="ARBA" id="ARBA00022741"/>
    </source>
</evidence>
<dbReference type="InterPro" id="IPR019162">
    <property type="entry name" value="FancL_WD-rpt_cont_dom"/>
</dbReference>
<dbReference type="SUPFAM" id="SSF52540">
    <property type="entry name" value="P-loop containing nucleoside triphosphate hydrolases"/>
    <property type="match status" value="1"/>
</dbReference>
<dbReference type="Pfam" id="PF09765">
    <property type="entry name" value="FANCL_d1"/>
    <property type="match status" value="1"/>
</dbReference>
<dbReference type="STRING" id="670386.D3B1L2"/>
<evidence type="ECO:0000256" key="6">
    <source>
        <dbReference type="ARBA" id="ARBA00023288"/>
    </source>
</evidence>
<dbReference type="AlphaFoldDB" id="D3B1L2"/>
<dbReference type="SMART" id="SM00174">
    <property type="entry name" value="RHO"/>
    <property type="match status" value="1"/>
</dbReference>
<dbReference type="FunFam" id="3.40.50.300:FF:000229">
    <property type="entry name" value="Probable Ras-related protein Rab-6A"/>
    <property type="match status" value="1"/>
</dbReference>
<evidence type="ECO:0000256" key="2">
    <source>
        <dbReference type="ARBA" id="ARBA00022448"/>
    </source>
</evidence>
<evidence type="ECO:0000256" key="4">
    <source>
        <dbReference type="ARBA" id="ARBA00022927"/>
    </source>
</evidence>
<dbReference type="Pfam" id="PF11793">
    <property type="entry name" value="FANCL_C"/>
    <property type="match status" value="1"/>
</dbReference>
<dbReference type="RefSeq" id="XP_020437295.1">
    <property type="nucleotide sequence ID" value="XM_020573178.1"/>
</dbReference>
<dbReference type="InterPro" id="IPR013083">
    <property type="entry name" value="Znf_RING/FYVE/PHD"/>
</dbReference>
<comment type="caution">
    <text evidence="11">The sequence shown here is derived from an EMBL/GenBank/DDBJ whole genome shotgun (WGS) entry which is preliminary data.</text>
</comment>
<dbReference type="FunCoup" id="D3B1L2">
    <property type="interactions" value="221"/>
</dbReference>
<protein>
    <submittedName>
        <fullName evidence="11">Rab GTPase</fullName>
    </submittedName>
</protein>
<dbReference type="GO" id="GO:0005525">
    <property type="term" value="F:GTP binding"/>
    <property type="evidence" value="ECO:0007669"/>
    <property type="project" value="UniProtKB-KW"/>
</dbReference>
<dbReference type="Pfam" id="PF00071">
    <property type="entry name" value="Ras"/>
    <property type="match status" value="1"/>
</dbReference>
<dbReference type="Gene3D" id="3.40.50.300">
    <property type="entry name" value="P-loop containing nucleotide triphosphate hydrolases"/>
    <property type="match status" value="1"/>
</dbReference>
<dbReference type="Proteomes" id="UP000001396">
    <property type="component" value="Unassembled WGS sequence"/>
</dbReference>
<comment type="similarity">
    <text evidence="1">Belongs to the small GTPase superfamily. Rab family.</text>
</comment>
<dbReference type="SMART" id="SM00173">
    <property type="entry name" value="RAS"/>
    <property type="match status" value="1"/>
</dbReference>
<feature type="domain" description="Fanconi anemia complex subunit FancL WD-repeat containing" evidence="8">
    <location>
        <begin position="1"/>
        <end position="90"/>
    </location>
</feature>
<dbReference type="InterPro" id="IPR043003">
    <property type="entry name" value="FANCL_d3_sf"/>
</dbReference>
<organism evidence="11 12">
    <name type="scientific">Heterostelium pallidum (strain ATCC 26659 / Pp 5 / PN500)</name>
    <name type="common">Cellular slime mold</name>
    <name type="synonym">Polysphondylium pallidum</name>
    <dbReference type="NCBI Taxonomy" id="670386"/>
    <lineage>
        <taxon>Eukaryota</taxon>
        <taxon>Amoebozoa</taxon>
        <taxon>Evosea</taxon>
        <taxon>Eumycetozoa</taxon>
        <taxon>Dictyostelia</taxon>
        <taxon>Acytosteliales</taxon>
        <taxon>Acytosteliaceae</taxon>
        <taxon>Heterostelium</taxon>
    </lineage>
</organism>
<keyword evidence="6" id="KW-0449">Lipoprotein</keyword>
<evidence type="ECO:0000313" key="11">
    <source>
        <dbReference type="EMBL" id="EFA85186.1"/>
    </source>
</evidence>
<dbReference type="InterPro" id="IPR001806">
    <property type="entry name" value="Small_GTPase"/>
</dbReference>
<name>D3B1L2_HETP5</name>
<dbReference type="CDD" id="cd23786">
    <property type="entry name" value="ELF_FANCL"/>
    <property type="match status" value="1"/>
</dbReference>
<dbReference type="NCBIfam" id="TIGR00231">
    <property type="entry name" value="small_GTP"/>
    <property type="match status" value="1"/>
</dbReference>
<dbReference type="SMART" id="SM00175">
    <property type="entry name" value="RAB"/>
    <property type="match status" value="1"/>
</dbReference>
<feature type="domain" description="FANCL C-terminal" evidence="9">
    <location>
        <begin position="223"/>
        <end position="276"/>
    </location>
</feature>
<dbReference type="GO" id="GO:0003924">
    <property type="term" value="F:GTPase activity"/>
    <property type="evidence" value="ECO:0007669"/>
    <property type="project" value="InterPro"/>
</dbReference>
<dbReference type="EMBL" id="ADBJ01000008">
    <property type="protein sequence ID" value="EFA85186.1"/>
    <property type="molecule type" value="Genomic_DNA"/>
</dbReference>
<dbReference type="Gene3D" id="3.30.40.10">
    <property type="entry name" value="Zinc/RING finger domain, C3HC4 (zinc finger)"/>
    <property type="match status" value="1"/>
</dbReference>
<dbReference type="CDD" id="cd23832">
    <property type="entry name" value="DRWD-C_FANCL"/>
    <property type="match status" value="1"/>
</dbReference>
<dbReference type="SMART" id="SM01197">
    <property type="entry name" value="FANCL_C"/>
    <property type="match status" value="1"/>
</dbReference>
<gene>
    <name evidence="11" type="primary">rab6</name>
    <name evidence="11" type="ORF">PPL_02186</name>
</gene>
<dbReference type="PROSITE" id="PS51420">
    <property type="entry name" value="RHO"/>
    <property type="match status" value="1"/>
</dbReference>
<dbReference type="PROSITE" id="PS51419">
    <property type="entry name" value="RAB"/>
    <property type="match status" value="1"/>
</dbReference>
<dbReference type="InParanoid" id="D3B1L2"/>
<dbReference type="InterPro" id="IPR044037">
    <property type="entry name" value="FANCL_d3"/>
</dbReference>
<dbReference type="Gene3D" id="3.10.110.20">
    <property type="entry name" value="RWD domain-like"/>
    <property type="match status" value="1"/>
</dbReference>
<keyword evidence="12" id="KW-1185">Reference proteome</keyword>
<evidence type="ECO:0000256" key="1">
    <source>
        <dbReference type="ARBA" id="ARBA00006270"/>
    </source>
</evidence>
<dbReference type="GeneID" id="31357711"/>
<keyword evidence="7" id="KW-0636">Prenylation</keyword>
<evidence type="ECO:0000259" key="10">
    <source>
        <dbReference type="Pfam" id="PF18891"/>
    </source>
</evidence>
<dbReference type="InterPro" id="IPR027417">
    <property type="entry name" value="P-loop_NTPase"/>
</dbReference>
<sequence length="487" mass="56038">MNEYQHPFPLLVPIDKTLREYKGFILFRGKHYPVEIGISSIKETIEDCKFNSTPEFYSLLENSLNQIKQRLLQCKDLHHFFYELKDILDRQSTYDTGRANDDSIQSVVRHIESLQPFFDIMDEIDSKTWVLDPSTPSHSDTSRRIALGNNCSLLVEVNPLSPNTYPECRLLGAERAIAPLRAKLNGNLSRWRIDQSLLTNFEVLLEQPFPHKQTSNAREFLSECSICYAHRLENGESTIPDEQCNNQRCQKLFHRTCLFEWLRALPNSNISFDRIFVYIHRIRMESLSKYKLVFLGDQSVGKTSIITRFMYDSFDITYQATIGIDFLSKTMYLEDRTVRLQLWDTAGQERFRSLIPSYIRDSSVAIVVYDITNKNSFLNTIKWIDDVRSERGNNVVIMLVGNKTDLADKRQVSMEEGEAKAKEYEIMFTETSAKAGFNIKALFRKVASALPGIDTNSLGQAPEMAEVILSSTDNNKTPAEQASMCRC</sequence>